<evidence type="ECO:0000256" key="7">
    <source>
        <dbReference type="ARBA" id="ARBA00023034"/>
    </source>
</evidence>
<keyword evidence="6" id="KW-1133">Transmembrane helix</keyword>
<dbReference type="GO" id="GO:0000139">
    <property type="term" value="C:Golgi membrane"/>
    <property type="evidence" value="ECO:0007669"/>
    <property type="project" value="UniProtKB-SubCell"/>
</dbReference>
<evidence type="ECO:0000256" key="10">
    <source>
        <dbReference type="ARBA" id="ARBA00023277"/>
    </source>
</evidence>
<protein>
    <recommendedName>
        <fullName evidence="11">Carbohydrate sulfotransferase</fullName>
        <ecNumber evidence="11">2.8.2.-</ecNumber>
    </recommendedName>
</protein>
<evidence type="ECO:0000313" key="12">
    <source>
        <dbReference type="EMBL" id="TRY81515.1"/>
    </source>
</evidence>
<keyword evidence="7 11" id="KW-0333">Golgi apparatus</keyword>
<dbReference type="Pfam" id="PF03567">
    <property type="entry name" value="Sulfotransfer_2"/>
    <property type="match status" value="1"/>
</dbReference>
<proteinExistence type="inferred from homology"/>
<evidence type="ECO:0000256" key="11">
    <source>
        <dbReference type="RuleBase" id="RU364020"/>
    </source>
</evidence>
<dbReference type="InterPro" id="IPR018011">
    <property type="entry name" value="Carb_sulfotrans_8-10"/>
</dbReference>
<evidence type="ECO:0000256" key="6">
    <source>
        <dbReference type="ARBA" id="ARBA00022989"/>
    </source>
</evidence>
<dbReference type="EC" id="2.8.2.-" evidence="11"/>
<evidence type="ECO:0000256" key="5">
    <source>
        <dbReference type="ARBA" id="ARBA00022968"/>
    </source>
</evidence>
<dbReference type="PANTHER" id="PTHR12137:SF4">
    <property type="entry name" value="CARBOHYDRATE SULFOTRANSFERASE 12"/>
    <property type="match status" value="1"/>
</dbReference>
<reference evidence="12 13" key="1">
    <citation type="journal article" date="2019" name="Sci. Data">
        <title>Hybrid genome assembly and annotation of Danionella translucida.</title>
        <authorList>
            <person name="Kadobianskyi M."/>
            <person name="Schulze L."/>
            <person name="Schuelke M."/>
            <person name="Judkewitz B."/>
        </authorList>
    </citation>
    <scope>NUCLEOTIDE SEQUENCE [LARGE SCALE GENOMIC DNA]</scope>
    <source>
        <strain evidence="12 13">Bolton</strain>
    </source>
</reference>
<gene>
    <name evidence="12" type="ORF">DNTS_009922</name>
</gene>
<evidence type="ECO:0000256" key="1">
    <source>
        <dbReference type="ARBA" id="ARBA00004323"/>
    </source>
</evidence>
<dbReference type="GO" id="GO:0008146">
    <property type="term" value="F:sulfotransferase activity"/>
    <property type="evidence" value="ECO:0007669"/>
    <property type="project" value="InterPro"/>
</dbReference>
<dbReference type="GO" id="GO:0030166">
    <property type="term" value="P:proteoglycan biosynthetic process"/>
    <property type="evidence" value="ECO:0007669"/>
    <property type="project" value="TreeGrafter"/>
</dbReference>
<accession>A0A553PV06</accession>
<dbReference type="Proteomes" id="UP000316079">
    <property type="component" value="Unassembled WGS sequence"/>
</dbReference>
<comment type="similarity">
    <text evidence="2 11">Belongs to the sulfotransferase 2 family.</text>
</comment>
<dbReference type="InterPro" id="IPR005331">
    <property type="entry name" value="Sulfotransferase"/>
</dbReference>
<dbReference type="GO" id="GO:0016051">
    <property type="term" value="P:carbohydrate biosynthetic process"/>
    <property type="evidence" value="ECO:0007669"/>
    <property type="project" value="InterPro"/>
</dbReference>
<dbReference type="AlphaFoldDB" id="A0A553PV06"/>
<dbReference type="InterPro" id="IPR027417">
    <property type="entry name" value="P-loop_NTPase"/>
</dbReference>
<evidence type="ECO:0000256" key="3">
    <source>
        <dbReference type="ARBA" id="ARBA00022679"/>
    </source>
</evidence>
<keyword evidence="8" id="KW-0472">Membrane</keyword>
<dbReference type="OrthoDB" id="2019940at2759"/>
<comment type="subcellular location">
    <subcellularLocation>
        <location evidence="1 11">Golgi apparatus membrane</location>
        <topology evidence="1 11">Single-pass type II membrane protein</topology>
    </subcellularLocation>
</comment>
<evidence type="ECO:0000256" key="2">
    <source>
        <dbReference type="ARBA" id="ARBA00006339"/>
    </source>
</evidence>
<dbReference type="EMBL" id="SRMA01026621">
    <property type="protein sequence ID" value="TRY81515.1"/>
    <property type="molecule type" value="Genomic_DNA"/>
</dbReference>
<name>A0A553PV06_9TELE</name>
<dbReference type="PANTHER" id="PTHR12137">
    <property type="entry name" value="CARBOHYDRATE SULFOTRANSFERASE"/>
    <property type="match status" value="1"/>
</dbReference>
<organism evidence="12 13">
    <name type="scientific">Danionella cerebrum</name>
    <dbReference type="NCBI Taxonomy" id="2873325"/>
    <lineage>
        <taxon>Eukaryota</taxon>
        <taxon>Metazoa</taxon>
        <taxon>Chordata</taxon>
        <taxon>Craniata</taxon>
        <taxon>Vertebrata</taxon>
        <taxon>Euteleostomi</taxon>
        <taxon>Actinopterygii</taxon>
        <taxon>Neopterygii</taxon>
        <taxon>Teleostei</taxon>
        <taxon>Ostariophysi</taxon>
        <taxon>Cypriniformes</taxon>
        <taxon>Danionidae</taxon>
        <taxon>Danioninae</taxon>
        <taxon>Danionella</taxon>
    </lineage>
</organism>
<evidence type="ECO:0000256" key="4">
    <source>
        <dbReference type="ARBA" id="ARBA00022692"/>
    </source>
</evidence>
<sequence length="318" mass="37110">MGVGVFNLNVAPPQPNLTKLALRQAHRKDLLKELCSENSNLSFFEKLRTFDQIPDKDLNHLIVDDLHGIIYCYVPKVACTNWKRVMIVLSQSLKAPSGALYKDPLDIPLDLIHNFTLHTTIKKLAEEYGHHSRALLNQKLKNYTKFLFVRDPFVRLISGFRDKFLASNGYYFDTYGKKMLQRYANVSDISSTFEEGSGASIRLTFNHFVKYLLDPEIQRRQYDDHWELVHRICHPCQIDYDFIGKLETLEEDAEHLLKILGLDKSFRFPPAYDNSTGADWLEKWFADISLAERRELYRVYEADFKLFGYDKPSTLLEE</sequence>
<keyword evidence="5 11" id="KW-0735">Signal-anchor</keyword>
<keyword evidence="4" id="KW-0812">Transmembrane</keyword>
<evidence type="ECO:0000313" key="13">
    <source>
        <dbReference type="Proteomes" id="UP000316079"/>
    </source>
</evidence>
<keyword evidence="9 11" id="KW-0325">Glycoprotein</keyword>
<evidence type="ECO:0000256" key="8">
    <source>
        <dbReference type="ARBA" id="ARBA00023136"/>
    </source>
</evidence>
<dbReference type="SUPFAM" id="SSF52540">
    <property type="entry name" value="P-loop containing nucleoside triphosphate hydrolases"/>
    <property type="match status" value="1"/>
</dbReference>
<keyword evidence="13" id="KW-1185">Reference proteome</keyword>
<keyword evidence="10 11" id="KW-0119">Carbohydrate metabolism</keyword>
<keyword evidence="3 11" id="KW-0808">Transferase</keyword>
<comment type="caution">
    <text evidence="12">The sequence shown here is derived from an EMBL/GenBank/DDBJ whole genome shotgun (WGS) entry which is preliminary data.</text>
</comment>
<evidence type="ECO:0000256" key="9">
    <source>
        <dbReference type="ARBA" id="ARBA00023180"/>
    </source>
</evidence>